<keyword evidence="4" id="KW-1185">Reference proteome</keyword>
<dbReference type="InterPro" id="IPR006442">
    <property type="entry name" value="Antitoxin_Phd/YefM"/>
</dbReference>
<organism evidence="3 4">
    <name type="scientific">Floridaenema flaviceps BLCC-F50</name>
    <dbReference type="NCBI Taxonomy" id="3153642"/>
    <lineage>
        <taxon>Bacteria</taxon>
        <taxon>Bacillati</taxon>
        <taxon>Cyanobacteriota</taxon>
        <taxon>Cyanophyceae</taxon>
        <taxon>Oscillatoriophycideae</taxon>
        <taxon>Aerosakkonematales</taxon>
        <taxon>Aerosakkonemataceae</taxon>
        <taxon>Floridanema</taxon>
        <taxon>Floridanema flaviceps</taxon>
    </lineage>
</organism>
<dbReference type="Gene3D" id="3.40.1620.10">
    <property type="entry name" value="YefM-like domain"/>
    <property type="match status" value="1"/>
</dbReference>
<reference evidence="3 4" key="1">
    <citation type="submission" date="2024-09" db="EMBL/GenBank/DDBJ databases">
        <title>Floridaenema gen nov. (Aerosakkonemataceae, Aerosakkonematales ord. nov., Cyanobacteria) from benthic tropical and subtropical fresh waters, with the description of four new species.</title>
        <authorList>
            <person name="Moretto J.A."/>
            <person name="Berthold D.E."/>
            <person name="Lefler F.W."/>
            <person name="Huang I.-S."/>
            <person name="Laughinghouse H. IV."/>
        </authorList>
    </citation>
    <scope>NUCLEOTIDE SEQUENCE [LARGE SCALE GENOMIC DNA]</scope>
    <source>
        <strain evidence="3 4">BLCC-F50</strain>
    </source>
</reference>
<accession>A0ABV4XKK1</accession>
<dbReference type="EMBL" id="JBHFNR010000024">
    <property type="protein sequence ID" value="MFB2892238.1"/>
    <property type="molecule type" value="Genomic_DNA"/>
</dbReference>
<dbReference type="RefSeq" id="WP_413261902.1">
    <property type="nucleotide sequence ID" value="NZ_JBHFNR010000024.1"/>
</dbReference>
<dbReference type="NCBIfam" id="TIGR01552">
    <property type="entry name" value="phd_fam"/>
    <property type="match status" value="1"/>
</dbReference>
<evidence type="ECO:0000313" key="4">
    <source>
        <dbReference type="Proteomes" id="UP001576784"/>
    </source>
</evidence>
<sequence>MIKLTVADFEASLSQILSQVEQGEEVIITREGKAIAKLCTIDQESIDCSSVRGKIKGKLKSRSQLRKSQPIATTSSLETLQTLRSEARY</sequence>
<name>A0ABV4XKK1_9CYAN</name>
<dbReference type="Proteomes" id="UP001576784">
    <property type="component" value="Unassembled WGS sequence"/>
</dbReference>
<comment type="function">
    <text evidence="2">Antitoxin component of a type II toxin-antitoxin (TA) system.</text>
</comment>
<dbReference type="SUPFAM" id="SSF143120">
    <property type="entry name" value="YefM-like"/>
    <property type="match status" value="1"/>
</dbReference>
<evidence type="ECO:0000313" key="3">
    <source>
        <dbReference type="EMBL" id="MFB2892238.1"/>
    </source>
</evidence>
<dbReference type="Pfam" id="PF02604">
    <property type="entry name" value="PhdYeFM_antitox"/>
    <property type="match status" value="1"/>
</dbReference>
<evidence type="ECO:0000256" key="2">
    <source>
        <dbReference type="RuleBase" id="RU362080"/>
    </source>
</evidence>
<dbReference type="InterPro" id="IPR036165">
    <property type="entry name" value="YefM-like_sf"/>
</dbReference>
<gene>
    <name evidence="3" type="ORF">ACE1CI_04755</name>
</gene>
<comment type="caution">
    <text evidence="3">The sequence shown here is derived from an EMBL/GenBank/DDBJ whole genome shotgun (WGS) entry which is preliminary data.</text>
</comment>
<proteinExistence type="inferred from homology"/>
<comment type="similarity">
    <text evidence="1 2">Belongs to the phD/YefM antitoxin family.</text>
</comment>
<protein>
    <recommendedName>
        <fullName evidence="2">Antitoxin</fullName>
    </recommendedName>
</protein>
<evidence type="ECO:0000256" key="1">
    <source>
        <dbReference type="ARBA" id="ARBA00009981"/>
    </source>
</evidence>